<proteinExistence type="inferred from homology"/>
<dbReference type="EMBL" id="JBHSOD010000004">
    <property type="protein sequence ID" value="MFC5884413.1"/>
    <property type="molecule type" value="Genomic_DNA"/>
</dbReference>
<evidence type="ECO:0000256" key="2">
    <source>
        <dbReference type="ARBA" id="ARBA00006214"/>
    </source>
</evidence>
<evidence type="ECO:0000313" key="13">
    <source>
        <dbReference type="Proteomes" id="UP001596067"/>
    </source>
</evidence>
<dbReference type="SMART" id="SM00756">
    <property type="entry name" value="VKc"/>
    <property type="match status" value="1"/>
</dbReference>
<keyword evidence="13" id="KW-1185">Reference proteome</keyword>
<evidence type="ECO:0000256" key="3">
    <source>
        <dbReference type="ARBA" id="ARBA00022692"/>
    </source>
</evidence>
<evidence type="ECO:0000256" key="7">
    <source>
        <dbReference type="ARBA" id="ARBA00023136"/>
    </source>
</evidence>
<feature type="domain" description="Vitamin K epoxide reductase" evidence="11">
    <location>
        <begin position="32"/>
        <end position="173"/>
    </location>
</feature>
<protein>
    <submittedName>
        <fullName evidence="12">Vitamin K epoxide reductase family protein</fullName>
    </submittedName>
</protein>
<comment type="caution">
    <text evidence="12">The sequence shown here is derived from an EMBL/GenBank/DDBJ whole genome shotgun (WGS) entry which is preliminary data.</text>
</comment>
<sequence length="223" mass="23879">MTAPTAVNPRRPAPAGARADAAAAPGTTIGASRAFSLLLLLGALLGLAASAVLTFDKLRILENPSYVPSCNLNPVISCGSVMRTEQAEVFGFPNPLLGLAAFGALAAIGAGLLAGAAFRRWFWWGLQAGTVLGVVFVHWLIDQALYDIGALCPYCMVVWAAVVVMCWYTTLHNLRSGAIPVGPRTAVVVREAARYHWALPVLWAAVIALLVLNRFWYYWSTLL</sequence>
<comment type="similarity">
    <text evidence="2">Belongs to the VKOR family.</text>
</comment>
<dbReference type="Proteomes" id="UP001596067">
    <property type="component" value="Unassembled WGS sequence"/>
</dbReference>
<name>A0ABW1ES25_9ACTN</name>
<gene>
    <name evidence="12" type="ORF">ACFP0N_05350</name>
</gene>
<keyword evidence="4" id="KW-0874">Quinone</keyword>
<accession>A0ABW1ES25</accession>
<feature type="transmembrane region" description="Helical" evidence="10">
    <location>
        <begin position="96"/>
        <end position="115"/>
    </location>
</feature>
<comment type="subcellular location">
    <subcellularLocation>
        <location evidence="1">Membrane</location>
        <topology evidence="1">Multi-pass membrane protein</topology>
    </subcellularLocation>
</comment>
<keyword evidence="6" id="KW-0560">Oxidoreductase</keyword>
<dbReference type="RefSeq" id="WP_313762681.1">
    <property type="nucleotide sequence ID" value="NZ_BAAAVH010000110.1"/>
</dbReference>
<feature type="transmembrane region" description="Helical" evidence="10">
    <location>
        <begin position="121"/>
        <end position="141"/>
    </location>
</feature>
<evidence type="ECO:0000256" key="4">
    <source>
        <dbReference type="ARBA" id="ARBA00022719"/>
    </source>
</evidence>
<evidence type="ECO:0000256" key="10">
    <source>
        <dbReference type="SAM" id="Phobius"/>
    </source>
</evidence>
<evidence type="ECO:0000256" key="8">
    <source>
        <dbReference type="ARBA" id="ARBA00023157"/>
    </source>
</evidence>
<dbReference type="InterPro" id="IPR012932">
    <property type="entry name" value="VKOR"/>
</dbReference>
<feature type="transmembrane region" description="Helical" evidence="10">
    <location>
        <begin position="148"/>
        <end position="170"/>
    </location>
</feature>
<organism evidence="12 13">
    <name type="scientific">Kitasatospora aburaviensis</name>
    <dbReference type="NCBI Taxonomy" id="67265"/>
    <lineage>
        <taxon>Bacteria</taxon>
        <taxon>Bacillati</taxon>
        <taxon>Actinomycetota</taxon>
        <taxon>Actinomycetes</taxon>
        <taxon>Kitasatosporales</taxon>
        <taxon>Streptomycetaceae</taxon>
        <taxon>Kitasatospora</taxon>
    </lineage>
</organism>
<keyword evidence="3 10" id="KW-0812">Transmembrane</keyword>
<keyword evidence="9" id="KW-0676">Redox-active center</keyword>
<evidence type="ECO:0000256" key="9">
    <source>
        <dbReference type="ARBA" id="ARBA00023284"/>
    </source>
</evidence>
<dbReference type="Pfam" id="PF07884">
    <property type="entry name" value="VKOR"/>
    <property type="match status" value="1"/>
</dbReference>
<feature type="transmembrane region" description="Helical" evidence="10">
    <location>
        <begin position="197"/>
        <end position="217"/>
    </location>
</feature>
<keyword evidence="5 10" id="KW-1133">Transmembrane helix</keyword>
<evidence type="ECO:0000259" key="11">
    <source>
        <dbReference type="SMART" id="SM00756"/>
    </source>
</evidence>
<keyword evidence="8" id="KW-1015">Disulfide bond</keyword>
<dbReference type="PANTHER" id="PTHR34573">
    <property type="entry name" value="VKC DOMAIN-CONTAINING PROTEIN"/>
    <property type="match status" value="1"/>
</dbReference>
<feature type="transmembrane region" description="Helical" evidence="10">
    <location>
        <begin position="34"/>
        <end position="55"/>
    </location>
</feature>
<evidence type="ECO:0000256" key="6">
    <source>
        <dbReference type="ARBA" id="ARBA00023002"/>
    </source>
</evidence>
<dbReference type="InterPro" id="IPR038354">
    <property type="entry name" value="VKOR_sf"/>
</dbReference>
<keyword evidence="7 10" id="KW-0472">Membrane</keyword>
<evidence type="ECO:0000313" key="12">
    <source>
        <dbReference type="EMBL" id="MFC5884413.1"/>
    </source>
</evidence>
<evidence type="ECO:0000256" key="5">
    <source>
        <dbReference type="ARBA" id="ARBA00022989"/>
    </source>
</evidence>
<dbReference type="Gene3D" id="1.20.1440.130">
    <property type="entry name" value="VKOR domain"/>
    <property type="match status" value="1"/>
</dbReference>
<evidence type="ECO:0000256" key="1">
    <source>
        <dbReference type="ARBA" id="ARBA00004141"/>
    </source>
</evidence>
<reference evidence="13" key="1">
    <citation type="journal article" date="2019" name="Int. J. Syst. Evol. Microbiol.">
        <title>The Global Catalogue of Microorganisms (GCM) 10K type strain sequencing project: providing services to taxonomists for standard genome sequencing and annotation.</title>
        <authorList>
            <consortium name="The Broad Institute Genomics Platform"/>
            <consortium name="The Broad Institute Genome Sequencing Center for Infectious Disease"/>
            <person name="Wu L."/>
            <person name="Ma J."/>
        </authorList>
    </citation>
    <scope>NUCLEOTIDE SEQUENCE [LARGE SCALE GENOMIC DNA]</scope>
    <source>
        <strain evidence="13">CGMCC 4.1469</strain>
    </source>
</reference>
<dbReference type="PANTHER" id="PTHR34573:SF1">
    <property type="entry name" value="VITAMIN K EPOXIDE REDUCTASE DOMAIN-CONTAINING PROTEIN"/>
    <property type="match status" value="1"/>
</dbReference>